<evidence type="ECO:0000313" key="3">
    <source>
        <dbReference type="EMBL" id="CAF9905449.1"/>
    </source>
</evidence>
<dbReference type="EMBL" id="CAJPDQ010000002">
    <property type="protein sequence ID" value="CAF9905449.1"/>
    <property type="molecule type" value="Genomic_DNA"/>
</dbReference>
<proteinExistence type="inferred from homology"/>
<dbReference type="PANTHER" id="PTHR33365:SF6">
    <property type="entry name" value="OXIDASE USTYA"/>
    <property type="match status" value="1"/>
</dbReference>
<keyword evidence="2" id="KW-1133">Transmembrane helix</keyword>
<name>A0A8H3EF88_9LECA</name>
<dbReference type="Pfam" id="PF11807">
    <property type="entry name" value="UstYa"/>
    <property type="match status" value="1"/>
</dbReference>
<sequence>MSELQKRLLPEADDEEQEFYYDSQRQPRHSCWSLSIWQAAGILLSLLLTNLITASFFVVKFDRQSVESDAAAPAGYGKLDPFVKLDTQYRPIHWNTEYSRNNRSESDPLWDAILPSHGFVAMDRTAIKAQGWPESMYLPSDEGKGVYLLEAYHHIHCLRILRKTFWEAVDGKPFTFHPNAHIDHCFDTLRQSVMCYADATPLYTFGDFTAGDGQLHKCKNWDQLHDFATKNTACYVDGSDDDLLKDHFGVCDDGNDYLKIGTGLSRD</sequence>
<dbReference type="PANTHER" id="PTHR33365">
    <property type="entry name" value="YALI0B05434P"/>
    <property type="match status" value="1"/>
</dbReference>
<dbReference type="OrthoDB" id="3687641at2759"/>
<evidence type="ECO:0000256" key="2">
    <source>
        <dbReference type="SAM" id="Phobius"/>
    </source>
</evidence>
<dbReference type="GO" id="GO:0043386">
    <property type="term" value="P:mycotoxin biosynthetic process"/>
    <property type="evidence" value="ECO:0007669"/>
    <property type="project" value="InterPro"/>
</dbReference>
<dbReference type="Proteomes" id="UP000664169">
    <property type="component" value="Unassembled WGS sequence"/>
</dbReference>
<gene>
    <name evidence="3" type="ORF">GOMPHAMPRED_003187</name>
</gene>
<evidence type="ECO:0000313" key="4">
    <source>
        <dbReference type="Proteomes" id="UP000664169"/>
    </source>
</evidence>
<keyword evidence="2" id="KW-0812">Transmembrane</keyword>
<keyword evidence="4" id="KW-1185">Reference proteome</keyword>
<feature type="transmembrane region" description="Helical" evidence="2">
    <location>
        <begin position="36"/>
        <end position="59"/>
    </location>
</feature>
<comment type="similarity">
    <text evidence="1">Belongs to the ustYa family.</text>
</comment>
<keyword evidence="2" id="KW-0472">Membrane</keyword>
<comment type="caution">
    <text evidence="3">The sequence shown here is derived from an EMBL/GenBank/DDBJ whole genome shotgun (WGS) entry which is preliminary data.</text>
</comment>
<evidence type="ECO:0000256" key="1">
    <source>
        <dbReference type="ARBA" id="ARBA00035112"/>
    </source>
</evidence>
<dbReference type="InterPro" id="IPR021765">
    <property type="entry name" value="UstYa-like"/>
</dbReference>
<accession>A0A8H3EF88</accession>
<reference evidence="3" key="1">
    <citation type="submission" date="2021-03" db="EMBL/GenBank/DDBJ databases">
        <authorList>
            <person name="Tagirdzhanova G."/>
        </authorList>
    </citation>
    <scope>NUCLEOTIDE SEQUENCE</scope>
</reference>
<organism evidence="3 4">
    <name type="scientific">Gomphillus americanus</name>
    <dbReference type="NCBI Taxonomy" id="1940652"/>
    <lineage>
        <taxon>Eukaryota</taxon>
        <taxon>Fungi</taxon>
        <taxon>Dikarya</taxon>
        <taxon>Ascomycota</taxon>
        <taxon>Pezizomycotina</taxon>
        <taxon>Lecanoromycetes</taxon>
        <taxon>OSLEUM clade</taxon>
        <taxon>Ostropomycetidae</taxon>
        <taxon>Ostropales</taxon>
        <taxon>Graphidaceae</taxon>
        <taxon>Gomphilloideae</taxon>
        <taxon>Gomphillus</taxon>
    </lineage>
</organism>
<protein>
    <submittedName>
        <fullName evidence="3">Uncharacterized protein</fullName>
    </submittedName>
</protein>
<dbReference type="AlphaFoldDB" id="A0A8H3EF88"/>